<feature type="non-terminal residue" evidence="1">
    <location>
        <position position="172"/>
    </location>
</feature>
<evidence type="ECO:0000313" key="1">
    <source>
        <dbReference type="EMBL" id="SVE59340.1"/>
    </source>
</evidence>
<dbReference type="EMBL" id="UINC01228146">
    <property type="protein sequence ID" value="SVE59340.1"/>
    <property type="molecule type" value="Genomic_DNA"/>
</dbReference>
<reference evidence="1" key="1">
    <citation type="submission" date="2018-05" db="EMBL/GenBank/DDBJ databases">
        <authorList>
            <person name="Lanie J.A."/>
            <person name="Ng W.-L."/>
            <person name="Kazmierczak K.M."/>
            <person name="Andrzejewski T.M."/>
            <person name="Davidsen T.M."/>
            <person name="Wayne K.J."/>
            <person name="Tettelin H."/>
            <person name="Glass J.I."/>
            <person name="Rusch D."/>
            <person name="Podicherti R."/>
            <person name="Tsui H.-C.T."/>
            <person name="Winkler M.E."/>
        </authorList>
    </citation>
    <scope>NUCLEOTIDE SEQUENCE</scope>
</reference>
<gene>
    <name evidence="1" type="ORF">METZ01_LOCUS512194</name>
</gene>
<sequence>MNKIIFLERSAKFINIILNKLHNKSYYVIPWREINKFIDHDYDQIRNPKIIVICGYDYSSSYSNYENYIESTVNRPIKLIKKINSVKTKIIYINTDYKNTKKYTFSRYLFAKNLLANHLIRNFKNVRIIKIQTLTDNNGRLLIYGDFFSKFFFGIAKYFGLIKTITIDEFIK</sequence>
<proteinExistence type="predicted"/>
<protein>
    <submittedName>
        <fullName evidence="1">Uncharacterized protein</fullName>
    </submittedName>
</protein>
<dbReference type="AlphaFoldDB" id="A0A383ESQ6"/>
<name>A0A383ESQ6_9ZZZZ</name>
<organism evidence="1">
    <name type="scientific">marine metagenome</name>
    <dbReference type="NCBI Taxonomy" id="408172"/>
    <lineage>
        <taxon>unclassified sequences</taxon>
        <taxon>metagenomes</taxon>
        <taxon>ecological metagenomes</taxon>
    </lineage>
</organism>
<accession>A0A383ESQ6</accession>